<dbReference type="InterPro" id="IPR001810">
    <property type="entry name" value="F-box_dom"/>
</dbReference>
<dbReference type="Gene3D" id="3.80.10.10">
    <property type="entry name" value="Ribonuclease Inhibitor"/>
    <property type="match status" value="1"/>
</dbReference>
<gene>
    <name evidence="2" type="ORF">Moror_3841</name>
</gene>
<evidence type="ECO:0000313" key="3">
    <source>
        <dbReference type="Proteomes" id="UP000017559"/>
    </source>
</evidence>
<dbReference type="OrthoDB" id="3178870at2759"/>
<dbReference type="AlphaFoldDB" id="V2X886"/>
<dbReference type="HOGENOM" id="CLU_036643_0_0_1"/>
<comment type="caution">
    <text evidence="2">The sequence shown here is derived from an EMBL/GenBank/DDBJ whole genome shotgun (WGS) entry which is preliminary data.</text>
</comment>
<evidence type="ECO:0000259" key="1">
    <source>
        <dbReference type="PROSITE" id="PS50181"/>
    </source>
</evidence>
<dbReference type="InterPro" id="IPR032675">
    <property type="entry name" value="LRR_dom_sf"/>
</dbReference>
<dbReference type="PROSITE" id="PS50181">
    <property type="entry name" value="FBOX"/>
    <property type="match status" value="1"/>
</dbReference>
<feature type="domain" description="F-box" evidence="1">
    <location>
        <begin position="66"/>
        <end position="111"/>
    </location>
</feature>
<accession>V2X886</accession>
<name>V2X886_MONRO</name>
<dbReference type="KEGG" id="mrr:Moror_3841"/>
<dbReference type="Proteomes" id="UP000017559">
    <property type="component" value="Unassembled WGS sequence"/>
</dbReference>
<organism evidence="2 3">
    <name type="scientific">Moniliophthora roreri (strain MCA 2997)</name>
    <name type="common">Cocoa frosty pod rot fungus</name>
    <name type="synonym">Crinipellis roreri</name>
    <dbReference type="NCBI Taxonomy" id="1381753"/>
    <lineage>
        <taxon>Eukaryota</taxon>
        <taxon>Fungi</taxon>
        <taxon>Dikarya</taxon>
        <taxon>Basidiomycota</taxon>
        <taxon>Agaricomycotina</taxon>
        <taxon>Agaricomycetes</taxon>
        <taxon>Agaricomycetidae</taxon>
        <taxon>Agaricales</taxon>
        <taxon>Marasmiineae</taxon>
        <taxon>Marasmiaceae</taxon>
        <taxon>Moniliophthora</taxon>
    </lineage>
</organism>
<dbReference type="EMBL" id="AWSO01000083">
    <property type="protein sequence ID" value="ESK95403.1"/>
    <property type="molecule type" value="Genomic_DNA"/>
</dbReference>
<sequence>MQHVVQQADAVHQQINSITALLEQFNARRAGLLREASRRDSEFLHPQSKPCTLVSESPQNPWSRSGLPIARLPTEVLDLVISCLNRNDLARVASSHKTLYPIASRIMYNNITINVSLQSMRCMKTLIKHPHLASLVRLFTIQWPSLSTPTRNLHQLAQDTLHALTAITSLSVDVGNDFPPWNLQNCTFTLSSLNTSFRFEQILVQFLESQPCITELTLRGFNSDPSQFSFSATTFNLNPRDITASLTLKPTALPLLSKVSAIHAGPNIMGTIIKGRPVKSVVMPLYADCSSKSLDAIASSSSPIERLNIMSFDPNAANYLLTEIAKRFKDLEALAIVLLLAECSEQALEAAASSLSNFSRLRYITFMSASPRARISDNVEKRIAKSWHAHCPTLKTIILPMGNVLYFENSTFESLSDIPALLLPVQYRYLTPRIPDYFSYGYMLY</sequence>
<reference evidence="2 3" key="1">
    <citation type="journal article" date="2014" name="BMC Genomics">
        <title>Genome and secretome analysis of the hemibiotrophic fungal pathogen, Moniliophthora roreri, which causes frosty pod rot disease of cacao: mechanisms of the biotrophic and necrotrophic phases.</title>
        <authorList>
            <person name="Meinhardt L.W."/>
            <person name="Costa G.G.L."/>
            <person name="Thomazella D.P.T."/>
            <person name="Teixeira P.J.P.L."/>
            <person name="Carazzolle M.F."/>
            <person name="Schuster S.C."/>
            <person name="Carlson J.E."/>
            <person name="Guiltinan M.J."/>
            <person name="Mieczkowski P."/>
            <person name="Farmer A."/>
            <person name="Ramaraj T."/>
            <person name="Crozier J."/>
            <person name="Davis R.E."/>
            <person name="Shao J."/>
            <person name="Melnick R.L."/>
            <person name="Pereira G.A.G."/>
            <person name="Bailey B.A."/>
        </authorList>
    </citation>
    <scope>NUCLEOTIDE SEQUENCE [LARGE SCALE GENOMIC DNA]</scope>
    <source>
        <strain evidence="2 3">MCA 2997</strain>
    </source>
</reference>
<protein>
    <recommendedName>
        <fullName evidence="1">F-box domain-containing protein</fullName>
    </recommendedName>
</protein>
<keyword evidence="3" id="KW-1185">Reference proteome</keyword>
<proteinExistence type="predicted"/>
<evidence type="ECO:0000313" key="2">
    <source>
        <dbReference type="EMBL" id="ESK95403.1"/>
    </source>
</evidence>